<proteinExistence type="predicted"/>
<keyword evidence="4" id="KW-1185">Reference proteome</keyword>
<organism evidence="3 4">
    <name type="scientific">Anaeramoeba ignava</name>
    <name type="common">Anaerobic marine amoeba</name>
    <dbReference type="NCBI Taxonomy" id="1746090"/>
    <lineage>
        <taxon>Eukaryota</taxon>
        <taxon>Metamonada</taxon>
        <taxon>Anaeramoebidae</taxon>
        <taxon>Anaeramoeba</taxon>
    </lineage>
</organism>
<evidence type="ECO:0000259" key="2">
    <source>
        <dbReference type="PROSITE" id="PS50263"/>
    </source>
</evidence>
<dbReference type="PANTHER" id="PTHR23088">
    <property type="entry name" value="NITRILASE-RELATED"/>
    <property type="match status" value="1"/>
</dbReference>
<dbReference type="GO" id="GO:0006528">
    <property type="term" value="P:asparagine metabolic process"/>
    <property type="evidence" value="ECO:0007669"/>
    <property type="project" value="TreeGrafter"/>
</dbReference>
<name>A0A9Q0R8Z5_ANAIG</name>
<accession>A0A9Q0R8Z5</accession>
<comment type="caution">
    <text evidence="3">The sequence shown here is derived from an EMBL/GenBank/DDBJ whole genome shotgun (WGS) entry which is preliminary data.</text>
</comment>
<dbReference type="SUPFAM" id="SSF56317">
    <property type="entry name" value="Carbon-nitrogen hydrolase"/>
    <property type="match status" value="1"/>
</dbReference>
<dbReference type="GO" id="GO:0006541">
    <property type="term" value="P:glutamine metabolic process"/>
    <property type="evidence" value="ECO:0007669"/>
    <property type="project" value="TreeGrafter"/>
</dbReference>
<evidence type="ECO:0000313" key="3">
    <source>
        <dbReference type="EMBL" id="KAJ5071261.1"/>
    </source>
</evidence>
<dbReference type="EMBL" id="JAPDFW010000090">
    <property type="protein sequence ID" value="KAJ5071261.1"/>
    <property type="molecule type" value="Genomic_DNA"/>
</dbReference>
<protein>
    <submittedName>
        <fullName evidence="3">Omega-amidase nit2</fullName>
    </submittedName>
</protein>
<dbReference type="Pfam" id="PF00795">
    <property type="entry name" value="CN_hydrolase"/>
    <property type="match status" value="1"/>
</dbReference>
<dbReference type="Gene3D" id="3.60.110.10">
    <property type="entry name" value="Carbon-nitrogen hydrolase"/>
    <property type="match status" value="1"/>
</dbReference>
<keyword evidence="1" id="KW-0378">Hydrolase</keyword>
<dbReference type="AlphaFoldDB" id="A0A9Q0R8Z5"/>
<dbReference type="InterPro" id="IPR036526">
    <property type="entry name" value="C-N_Hydrolase_sf"/>
</dbReference>
<reference evidence="3" key="1">
    <citation type="submission" date="2022-10" db="EMBL/GenBank/DDBJ databases">
        <title>Novel sulphate-reducing endosymbionts in the free-living metamonad Anaeramoeba.</title>
        <authorList>
            <person name="Jerlstrom-Hultqvist J."/>
            <person name="Cepicka I."/>
            <person name="Gallot-Lavallee L."/>
            <person name="Salas-Leiva D."/>
            <person name="Curtis B.A."/>
            <person name="Zahonova K."/>
            <person name="Pipaliya S."/>
            <person name="Dacks J."/>
            <person name="Roger A.J."/>
        </authorList>
    </citation>
    <scope>NUCLEOTIDE SEQUENCE</scope>
    <source>
        <strain evidence="3">BMAN</strain>
    </source>
</reference>
<evidence type="ECO:0000313" key="4">
    <source>
        <dbReference type="Proteomes" id="UP001149090"/>
    </source>
</evidence>
<dbReference type="Proteomes" id="UP001149090">
    <property type="component" value="Unassembled WGS sequence"/>
</dbReference>
<sequence length="292" mass="33448">MDQNKKLTVGIIQSKVTQNKQENIETMKKTMGEFIEKYPKTELLVLGECWGTPYNTKKFKQYSENIEKQKSPSVKMLSEFAKNHEIYIIGGTIIEKVKEENETKLYNTCCVFDSKGELIGKYRKIHLFNIDIPNKITFKESETLSAGKKTFAFSMKNGNFKIGIGICFDMRFPELTALYSHIHNINLMVYPGAFNMTTGVHWGLYGKVRALDTQSYVILASPARDENSPDYVAWGHSSIFDPFASIVSELDHNPGFISYTLDLDVILQTRQQIPVLKGKRFDFYDVSELKKD</sequence>
<dbReference type="GO" id="GO:0006107">
    <property type="term" value="P:oxaloacetate metabolic process"/>
    <property type="evidence" value="ECO:0007669"/>
    <property type="project" value="TreeGrafter"/>
</dbReference>
<evidence type="ECO:0000256" key="1">
    <source>
        <dbReference type="ARBA" id="ARBA00022801"/>
    </source>
</evidence>
<gene>
    <name evidence="3" type="ORF">M0811_10533</name>
</gene>
<dbReference type="CDD" id="cd07572">
    <property type="entry name" value="nit"/>
    <property type="match status" value="1"/>
</dbReference>
<dbReference type="PROSITE" id="PS50263">
    <property type="entry name" value="CN_HYDROLASE"/>
    <property type="match status" value="1"/>
</dbReference>
<dbReference type="InterPro" id="IPR003010">
    <property type="entry name" value="C-N_Hydrolase"/>
</dbReference>
<dbReference type="InterPro" id="IPR045254">
    <property type="entry name" value="Nit1/2_C-N_Hydrolase"/>
</dbReference>
<dbReference type="OMA" id="MQSKPYA"/>
<dbReference type="PANTHER" id="PTHR23088:SF30">
    <property type="entry name" value="OMEGA-AMIDASE NIT2"/>
    <property type="match status" value="1"/>
</dbReference>
<feature type="domain" description="CN hydrolase" evidence="2">
    <location>
        <begin position="7"/>
        <end position="263"/>
    </location>
</feature>
<dbReference type="OrthoDB" id="10250282at2759"/>
<dbReference type="GO" id="GO:0005739">
    <property type="term" value="C:mitochondrion"/>
    <property type="evidence" value="ECO:0007669"/>
    <property type="project" value="TreeGrafter"/>
</dbReference>
<dbReference type="GO" id="GO:0050152">
    <property type="term" value="F:omega-amidase activity"/>
    <property type="evidence" value="ECO:0007669"/>
    <property type="project" value="TreeGrafter"/>
</dbReference>